<gene>
    <name evidence="2" type="ORF">SAMN04488060_2702</name>
</gene>
<feature type="transmembrane region" description="Helical" evidence="1">
    <location>
        <begin position="36"/>
        <end position="55"/>
    </location>
</feature>
<name>A0A1I5Q1R5_9SPHN</name>
<keyword evidence="3" id="KW-1185">Reference proteome</keyword>
<evidence type="ECO:0000313" key="2">
    <source>
        <dbReference type="EMBL" id="SFP40173.1"/>
    </source>
</evidence>
<keyword evidence="1" id="KW-0812">Transmembrane</keyword>
<dbReference type="AlphaFoldDB" id="A0A1I5Q1R5"/>
<dbReference type="EMBL" id="FOWZ01000005">
    <property type="protein sequence ID" value="SFP40173.1"/>
    <property type="molecule type" value="Genomic_DNA"/>
</dbReference>
<accession>A0A1I5Q1R5</accession>
<evidence type="ECO:0000256" key="1">
    <source>
        <dbReference type="SAM" id="Phobius"/>
    </source>
</evidence>
<keyword evidence="1" id="KW-1133">Transmembrane helix</keyword>
<keyword evidence="1" id="KW-0472">Membrane</keyword>
<sequence>MTFSPARAGVLFLIGLPIGFILSALGFVILSRDIDAPAIAPYALVIAAIFGLAAGTRRSEP</sequence>
<feature type="transmembrane region" description="Helical" evidence="1">
    <location>
        <begin position="9"/>
        <end position="30"/>
    </location>
</feature>
<protein>
    <submittedName>
        <fullName evidence="2">Uncharacterized protein</fullName>
    </submittedName>
</protein>
<reference evidence="3" key="1">
    <citation type="submission" date="2016-10" db="EMBL/GenBank/DDBJ databases">
        <authorList>
            <person name="Varghese N."/>
            <person name="Submissions S."/>
        </authorList>
    </citation>
    <scope>NUCLEOTIDE SEQUENCE [LARGE SCALE GENOMIC DNA]</scope>
    <source>
        <strain evidence="3">CGMCC 1.7715</strain>
    </source>
</reference>
<organism evidence="2 3">
    <name type="scientific">Qipengyuania nanhaisediminis</name>
    <dbReference type="NCBI Taxonomy" id="604088"/>
    <lineage>
        <taxon>Bacteria</taxon>
        <taxon>Pseudomonadati</taxon>
        <taxon>Pseudomonadota</taxon>
        <taxon>Alphaproteobacteria</taxon>
        <taxon>Sphingomonadales</taxon>
        <taxon>Erythrobacteraceae</taxon>
        <taxon>Qipengyuania</taxon>
    </lineage>
</organism>
<dbReference type="Proteomes" id="UP000199331">
    <property type="component" value="Unassembled WGS sequence"/>
</dbReference>
<proteinExistence type="predicted"/>
<dbReference type="STRING" id="604088.SAMN04488060_2702"/>
<evidence type="ECO:0000313" key="3">
    <source>
        <dbReference type="Proteomes" id="UP000199331"/>
    </source>
</evidence>